<proteinExistence type="predicted"/>
<evidence type="ECO:0000313" key="7">
    <source>
        <dbReference type="Proteomes" id="UP001152320"/>
    </source>
</evidence>
<sequence length="223" mass="24717">MASCWIVQRAKLTRTLLYNVKFSRTVGRKTQYIPSRNLSILTFKTSSSYSLQSRTLVQFQPFLTRHPGGSLAAISLKYNYSTENDTGSEVFTEDPSATLTDVSGISTESLATSAQDVLQPIQEVPFSELGLGGYTPIGLLQSSLEWLHITAGLPWWATIITATVIARVALFPIIIKNQRASIRLNNVMPTFQKMTQKMNEAKQSGNQFEGESHLYLSHGTPVI</sequence>
<evidence type="ECO:0000256" key="4">
    <source>
        <dbReference type="ARBA" id="ARBA00023136"/>
    </source>
</evidence>
<comment type="subcellular location">
    <subcellularLocation>
        <location evidence="1">Membrane</location>
        <topology evidence="1">Multi-pass membrane protein</topology>
    </subcellularLocation>
</comment>
<keyword evidence="2 5" id="KW-0812">Transmembrane</keyword>
<protein>
    <submittedName>
        <fullName evidence="6">Mitochondrial inner membrane protein OXA1L</fullName>
    </submittedName>
</protein>
<dbReference type="EMBL" id="JAIZAY010000012">
    <property type="protein sequence ID" value="KAJ8031684.1"/>
    <property type="molecule type" value="Genomic_DNA"/>
</dbReference>
<dbReference type="OrthoDB" id="2148490at2759"/>
<gene>
    <name evidence="6" type="ORF">HOLleu_24950</name>
</gene>
<name>A0A9Q1BSC0_HOLLE</name>
<dbReference type="PANTHER" id="PTHR12428:SF66">
    <property type="entry name" value="MITOCHONDRIAL INNER MEMBRANE PROTEIN OXA1L"/>
    <property type="match status" value="1"/>
</dbReference>
<keyword evidence="3 5" id="KW-1133">Transmembrane helix</keyword>
<comment type="caution">
    <text evidence="6">The sequence shown here is derived from an EMBL/GenBank/DDBJ whole genome shotgun (WGS) entry which is preliminary data.</text>
</comment>
<evidence type="ECO:0000313" key="6">
    <source>
        <dbReference type="EMBL" id="KAJ8031684.1"/>
    </source>
</evidence>
<evidence type="ECO:0000256" key="5">
    <source>
        <dbReference type="SAM" id="Phobius"/>
    </source>
</evidence>
<evidence type="ECO:0000256" key="2">
    <source>
        <dbReference type="ARBA" id="ARBA00022692"/>
    </source>
</evidence>
<accession>A0A9Q1BSC0</accession>
<reference evidence="6" key="1">
    <citation type="submission" date="2021-10" db="EMBL/GenBank/DDBJ databases">
        <title>Tropical sea cucumber genome reveals ecological adaptation and Cuvierian tubules defense mechanism.</title>
        <authorList>
            <person name="Chen T."/>
        </authorList>
    </citation>
    <scope>NUCLEOTIDE SEQUENCE</scope>
    <source>
        <strain evidence="6">Nanhai2018</strain>
        <tissue evidence="6">Muscle</tissue>
    </source>
</reference>
<evidence type="ECO:0000256" key="3">
    <source>
        <dbReference type="ARBA" id="ARBA00022989"/>
    </source>
</evidence>
<keyword evidence="7" id="KW-1185">Reference proteome</keyword>
<organism evidence="6 7">
    <name type="scientific">Holothuria leucospilota</name>
    <name type="common">Black long sea cucumber</name>
    <name type="synonym">Mertensiothuria leucospilota</name>
    <dbReference type="NCBI Taxonomy" id="206669"/>
    <lineage>
        <taxon>Eukaryota</taxon>
        <taxon>Metazoa</taxon>
        <taxon>Echinodermata</taxon>
        <taxon>Eleutherozoa</taxon>
        <taxon>Echinozoa</taxon>
        <taxon>Holothuroidea</taxon>
        <taxon>Aspidochirotacea</taxon>
        <taxon>Aspidochirotida</taxon>
        <taxon>Holothuriidae</taxon>
        <taxon>Holothuria</taxon>
    </lineage>
</organism>
<dbReference type="InterPro" id="IPR001708">
    <property type="entry name" value="YidC/ALB3/OXA1/COX18"/>
</dbReference>
<dbReference type="GO" id="GO:0032977">
    <property type="term" value="F:membrane insertase activity"/>
    <property type="evidence" value="ECO:0007669"/>
    <property type="project" value="InterPro"/>
</dbReference>
<feature type="transmembrane region" description="Helical" evidence="5">
    <location>
        <begin position="153"/>
        <end position="175"/>
    </location>
</feature>
<keyword evidence="4 5" id="KW-0472">Membrane</keyword>
<dbReference type="Proteomes" id="UP001152320">
    <property type="component" value="Chromosome 12"/>
</dbReference>
<dbReference type="GO" id="GO:0032979">
    <property type="term" value="P:protein insertion into mitochondrial inner membrane from matrix"/>
    <property type="evidence" value="ECO:0007669"/>
    <property type="project" value="TreeGrafter"/>
</dbReference>
<dbReference type="AlphaFoldDB" id="A0A9Q1BSC0"/>
<dbReference type="GO" id="GO:0005743">
    <property type="term" value="C:mitochondrial inner membrane"/>
    <property type="evidence" value="ECO:0007669"/>
    <property type="project" value="TreeGrafter"/>
</dbReference>
<evidence type="ECO:0000256" key="1">
    <source>
        <dbReference type="ARBA" id="ARBA00004141"/>
    </source>
</evidence>
<dbReference type="PANTHER" id="PTHR12428">
    <property type="entry name" value="OXA1"/>
    <property type="match status" value="1"/>
</dbReference>